<evidence type="ECO:0000256" key="4">
    <source>
        <dbReference type="ARBA" id="ARBA00022884"/>
    </source>
</evidence>
<dbReference type="Proteomes" id="UP000218332">
    <property type="component" value="Unassembled WGS sequence"/>
</dbReference>
<evidence type="ECO:0000256" key="2">
    <source>
        <dbReference type="ARBA" id="ARBA00008889"/>
    </source>
</evidence>
<reference evidence="10 12" key="2">
    <citation type="submission" date="2018-04" db="EMBL/GenBank/DDBJ databases">
        <title>Genomic Encyclopedia of Type Strains, Phase IV (KMG-IV): sequencing the most valuable type-strain genomes for metagenomic binning, comparative biology and taxonomic classification.</title>
        <authorList>
            <person name="Goeker M."/>
        </authorList>
    </citation>
    <scope>NUCLEOTIDE SEQUENCE [LARGE SCALE GENOMIC DNA]</scope>
    <source>
        <strain evidence="10 12">DSM 28688</strain>
    </source>
</reference>
<dbReference type="Gene3D" id="6.10.250.290">
    <property type="match status" value="1"/>
</dbReference>
<reference evidence="9 11" key="1">
    <citation type="submission" date="2017-07" db="EMBL/GenBank/DDBJ databases">
        <title>Tamlnaduibacter salinus (Mi-7) genome sequencing.</title>
        <authorList>
            <person name="Verma A."/>
            <person name="Krishnamurthi S."/>
        </authorList>
    </citation>
    <scope>NUCLEOTIDE SEQUENCE [LARGE SCALE GENOMIC DNA]</scope>
    <source>
        <strain evidence="9 11">Mi-7</strain>
    </source>
</reference>
<keyword evidence="3 8" id="KW-0699">rRNA-binding</keyword>
<evidence type="ECO:0000256" key="8">
    <source>
        <dbReference type="HAMAP-Rule" id="MF_00362"/>
    </source>
</evidence>
<dbReference type="OrthoDB" id="9808307at2"/>
<dbReference type="GO" id="GO:1990904">
    <property type="term" value="C:ribonucleoprotein complex"/>
    <property type="evidence" value="ECO:0007669"/>
    <property type="project" value="UniProtKB-KW"/>
</dbReference>
<dbReference type="NCBIfam" id="NF000955">
    <property type="entry name" value="PRK00099.1-1"/>
    <property type="match status" value="1"/>
</dbReference>
<dbReference type="GO" id="GO:0006412">
    <property type="term" value="P:translation"/>
    <property type="evidence" value="ECO:0007669"/>
    <property type="project" value="UniProtKB-UniRule"/>
</dbReference>
<keyword evidence="4 8" id="KW-0694">RNA-binding</keyword>
<evidence type="ECO:0000313" key="12">
    <source>
        <dbReference type="Proteomes" id="UP000245887"/>
    </source>
</evidence>
<protein>
    <recommendedName>
        <fullName evidence="7 8">Large ribosomal subunit protein uL10</fullName>
    </recommendedName>
</protein>
<dbReference type="EMBL" id="QEKQ01000009">
    <property type="protein sequence ID" value="PVY70267.1"/>
    <property type="molecule type" value="Genomic_DNA"/>
</dbReference>
<sequence>MAIRLEDKKAIVADVNETAGGALSVVMADYRGVTSTDMTALRAKARSDNVRLKVVRNNLARRAVEGTEYECIQDALVGPTLLAFSMEDPGAAARLLKDFAKENKAFEIKGLAVGGELMGGDQIDRLAKLPTLEEALTRLAVVTQAPITKLARTFNEVPSKITRAVAAVRDQKKDAA</sequence>
<dbReference type="EMBL" id="NMPM01000039">
    <property type="protein sequence ID" value="PAV26078.1"/>
    <property type="molecule type" value="Genomic_DNA"/>
</dbReference>
<comment type="caution">
    <text evidence="9">The sequence shown here is derived from an EMBL/GenBank/DDBJ whole genome shotgun (WGS) entry which is preliminary data.</text>
</comment>
<dbReference type="PANTHER" id="PTHR11560">
    <property type="entry name" value="39S RIBOSOMAL PROTEIN L10, MITOCHONDRIAL"/>
    <property type="match status" value="1"/>
</dbReference>
<dbReference type="Pfam" id="PF00466">
    <property type="entry name" value="Ribosomal_L10"/>
    <property type="match status" value="1"/>
</dbReference>
<dbReference type="InterPro" id="IPR047865">
    <property type="entry name" value="Ribosomal_uL10_bac_type"/>
</dbReference>
<dbReference type="GO" id="GO:0070180">
    <property type="term" value="F:large ribosomal subunit rRNA binding"/>
    <property type="evidence" value="ECO:0007669"/>
    <property type="project" value="UniProtKB-UniRule"/>
</dbReference>
<gene>
    <name evidence="8" type="primary">rplJ</name>
    <name evidence="10" type="ORF">C8D92_10919</name>
    <name evidence="9" type="ORF">CF392_07710</name>
</gene>
<evidence type="ECO:0000313" key="10">
    <source>
        <dbReference type="EMBL" id="PVY70267.1"/>
    </source>
</evidence>
<dbReference type="CDD" id="cd05797">
    <property type="entry name" value="Ribosomal_L10"/>
    <property type="match status" value="1"/>
</dbReference>
<dbReference type="InterPro" id="IPR001790">
    <property type="entry name" value="Ribosomal_uL10"/>
</dbReference>
<dbReference type="Gene3D" id="3.30.70.1730">
    <property type="match status" value="1"/>
</dbReference>
<dbReference type="InterPro" id="IPR022973">
    <property type="entry name" value="Ribosomal_uL10_bac"/>
</dbReference>
<evidence type="ECO:0000313" key="9">
    <source>
        <dbReference type="EMBL" id="PAV26078.1"/>
    </source>
</evidence>
<dbReference type="GO" id="GO:0005840">
    <property type="term" value="C:ribosome"/>
    <property type="evidence" value="ECO:0007669"/>
    <property type="project" value="UniProtKB-KW"/>
</dbReference>
<comment type="function">
    <text evidence="1 8">Forms part of the ribosomal stalk, playing a central role in the interaction of the ribosome with GTP-bound translation factors.</text>
</comment>
<comment type="subunit">
    <text evidence="8">Part of the ribosomal stalk of the 50S ribosomal subunit. The N-terminus interacts with L11 and the large rRNA to form the base of the stalk. The C-terminus forms an elongated spine to which L12 dimers bind in a sequential fashion forming a multimeric L10(L12)X complex.</text>
</comment>
<dbReference type="AlphaFoldDB" id="A0A2A2I3U3"/>
<dbReference type="SUPFAM" id="SSF160369">
    <property type="entry name" value="Ribosomal protein L10-like"/>
    <property type="match status" value="1"/>
</dbReference>
<organism evidence="9 11">
    <name type="scientific">Tamilnaduibacter salinus</name>
    <dbReference type="NCBI Taxonomy" id="1484056"/>
    <lineage>
        <taxon>Bacteria</taxon>
        <taxon>Pseudomonadati</taxon>
        <taxon>Pseudomonadota</taxon>
        <taxon>Gammaproteobacteria</taxon>
        <taxon>Pseudomonadales</taxon>
        <taxon>Marinobacteraceae</taxon>
        <taxon>Tamilnaduibacter</taxon>
    </lineage>
</organism>
<dbReference type="HAMAP" id="MF_00362">
    <property type="entry name" value="Ribosomal_uL10"/>
    <property type="match status" value="1"/>
</dbReference>
<keyword evidence="5 8" id="KW-0689">Ribosomal protein</keyword>
<dbReference type="Proteomes" id="UP000245887">
    <property type="component" value="Unassembled WGS sequence"/>
</dbReference>
<accession>A0A2A2I3U3</accession>
<evidence type="ECO:0000256" key="6">
    <source>
        <dbReference type="ARBA" id="ARBA00023274"/>
    </source>
</evidence>
<name>A0A2A2I3U3_9GAMM</name>
<keyword evidence="11" id="KW-1185">Reference proteome</keyword>
<comment type="similarity">
    <text evidence="2 8">Belongs to the universal ribosomal protein uL10 family.</text>
</comment>
<dbReference type="RefSeq" id="WP_095610879.1">
    <property type="nucleotide sequence ID" value="NZ_NMPM01000039.1"/>
</dbReference>
<evidence type="ECO:0000313" key="11">
    <source>
        <dbReference type="Proteomes" id="UP000218332"/>
    </source>
</evidence>
<dbReference type="FunFam" id="3.30.70.1730:FF:000001">
    <property type="entry name" value="50S ribosomal protein L10"/>
    <property type="match status" value="1"/>
</dbReference>
<evidence type="ECO:0000256" key="1">
    <source>
        <dbReference type="ARBA" id="ARBA00002633"/>
    </source>
</evidence>
<keyword evidence="6 8" id="KW-0687">Ribonucleoprotein</keyword>
<dbReference type="InterPro" id="IPR043141">
    <property type="entry name" value="Ribosomal_uL10-like_sf"/>
</dbReference>
<evidence type="ECO:0000256" key="7">
    <source>
        <dbReference type="ARBA" id="ARBA00035202"/>
    </source>
</evidence>
<evidence type="ECO:0000256" key="5">
    <source>
        <dbReference type="ARBA" id="ARBA00022980"/>
    </source>
</evidence>
<proteinExistence type="inferred from homology"/>
<evidence type="ECO:0000256" key="3">
    <source>
        <dbReference type="ARBA" id="ARBA00022730"/>
    </source>
</evidence>